<dbReference type="RefSeq" id="WP_091846219.1">
    <property type="nucleotide sequence ID" value="NZ_FOCM01000007.1"/>
</dbReference>
<dbReference type="AlphaFoldDB" id="A0A1H8K523"/>
<evidence type="ECO:0000313" key="2">
    <source>
        <dbReference type="EMBL" id="SEN88034.1"/>
    </source>
</evidence>
<proteinExistence type="predicted"/>
<dbReference type="Proteomes" id="UP000199372">
    <property type="component" value="Unassembled WGS sequence"/>
</dbReference>
<name>A0A1H8K523_9RHOB</name>
<feature type="transmembrane region" description="Helical" evidence="1">
    <location>
        <begin position="102"/>
        <end position="124"/>
    </location>
</feature>
<reference evidence="3" key="1">
    <citation type="submission" date="2016-10" db="EMBL/GenBank/DDBJ databases">
        <authorList>
            <person name="Varghese N."/>
            <person name="Submissions S."/>
        </authorList>
    </citation>
    <scope>NUCLEOTIDE SEQUENCE [LARGE SCALE GENOMIC DNA]</scope>
    <source>
        <strain evidence="3">DSM 26893</strain>
    </source>
</reference>
<dbReference type="EMBL" id="FOCM01000007">
    <property type="protein sequence ID" value="SEN88034.1"/>
    <property type="molecule type" value="Genomic_DNA"/>
</dbReference>
<gene>
    <name evidence="2" type="ORF">SAMN04488011_107103</name>
</gene>
<evidence type="ECO:0000313" key="3">
    <source>
        <dbReference type="Proteomes" id="UP000199372"/>
    </source>
</evidence>
<organism evidence="2 3">
    <name type="scientific">Palleronia pelagia</name>
    <dbReference type="NCBI Taxonomy" id="387096"/>
    <lineage>
        <taxon>Bacteria</taxon>
        <taxon>Pseudomonadati</taxon>
        <taxon>Pseudomonadota</taxon>
        <taxon>Alphaproteobacteria</taxon>
        <taxon>Rhodobacterales</taxon>
        <taxon>Roseobacteraceae</taxon>
        <taxon>Palleronia</taxon>
    </lineage>
</organism>
<dbReference type="OrthoDB" id="7822309at2"/>
<keyword evidence="1" id="KW-0812">Transmembrane</keyword>
<evidence type="ECO:0000256" key="1">
    <source>
        <dbReference type="SAM" id="Phobius"/>
    </source>
</evidence>
<protein>
    <submittedName>
        <fullName evidence="2">Uncharacterized protein</fullName>
    </submittedName>
</protein>
<keyword evidence="3" id="KW-1185">Reference proteome</keyword>
<sequence length="338" mass="36342">MTVLSEYARLEASGLWRESPESQRRDVVVSIGDATLKITDMSDRPLAHWSLPAVERRNPGAVPALFAPGPDAGETLELDDSDMISAIERVQRAVERRRPRRGWLRTGVLAVVLAGLLAGGLLWLPDALVRHATAVVPEAVRADTGRRLLAQITRVAGEPCANPAARSALAQLSSRVLGPGSGRLVVLPGGPETAAHLPGRLILLNRALIEDYEAAEPVAGYILAELARAEIRDPMARLLEFAGPMAAVQLLTRGEVPDDTLRRYAEHLSTSPRAPLPVATFLSRMSQAQIPVAPYAYAEDITGETTVALIEADPVTPETARPVLTDGQWVALQNICAR</sequence>
<accession>A0A1H8K523</accession>
<keyword evidence="1" id="KW-1133">Transmembrane helix</keyword>
<keyword evidence="1" id="KW-0472">Membrane</keyword>